<feature type="transmembrane region" description="Helical" evidence="13">
    <location>
        <begin position="50"/>
        <end position="71"/>
    </location>
</feature>
<organism evidence="14 15">
    <name type="scientific">Filifactor villosus</name>
    <dbReference type="NCBI Taxonomy" id="29374"/>
    <lineage>
        <taxon>Bacteria</taxon>
        <taxon>Bacillati</taxon>
        <taxon>Bacillota</taxon>
        <taxon>Clostridia</taxon>
        <taxon>Peptostreptococcales</taxon>
        <taxon>Filifactoraceae</taxon>
        <taxon>Filifactor</taxon>
    </lineage>
</organism>
<dbReference type="InterPro" id="IPR002528">
    <property type="entry name" value="MATE_fam"/>
</dbReference>
<evidence type="ECO:0000256" key="7">
    <source>
        <dbReference type="ARBA" id="ARBA00022475"/>
    </source>
</evidence>
<feature type="transmembrane region" description="Helical" evidence="13">
    <location>
        <begin position="92"/>
        <end position="113"/>
    </location>
</feature>
<dbReference type="PIRSF" id="PIRSF006603">
    <property type="entry name" value="DinF"/>
    <property type="match status" value="1"/>
</dbReference>
<keyword evidence="9 13" id="KW-1133">Transmembrane helix</keyword>
<dbReference type="Proteomes" id="UP001595916">
    <property type="component" value="Unassembled WGS sequence"/>
</dbReference>
<evidence type="ECO:0000256" key="12">
    <source>
        <dbReference type="ARBA" id="ARBA00031636"/>
    </source>
</evidence>
<evidence type="ECO:0000313" key="15">
    <source>
        <dbReference type="Proteomes" id="UP001595916"/>
    </source>
</evidence>
<feature type="transmembrane region" description="Helical" evidence="13">
    <location>
        <begin position="240"/>
        <end position="266"/>
    </location>
</feature>
<feature type="transmembrane region" description="Helical" evidence="13">
    <location>
        <begin position="167"/>
        <end position="188"/>
    </location>
</feature>
<feature type="transmembrane region" description="Helical" evidence="13">
    <location>
        <begin position="194"/>
        <end position="219"/>
    </location>
</feature>
<keyword evidence="5" id="KW-0813">Transport</keyword>
<proteinExistence type="inferred from homology"/>
<evidence type="ECO:0000256" key="9">
    <source>
        <dbReference type="ARBA" id="ARBA00022989"/>
    </source>
</evidence>
<keyword evidence="10" id="KW-0406">Ion transport</keyword>
<feature type="transmembrane region" description="Helical" evidence="13">
    <location>
        <begin position="320"/>
        <end position="340"/>
    </location>
</feature>
<comment type="caution">
    <text evidence="14">The sequence shown here is derived from an EMBL/GenBank/DDBJ whole genome shotgun (WGS) entry which is preliminary data.</text>
</comment>
<accession>A0ABV9QNR5</accession>
<reference evidence="15" key="1">
    <citation type="journal article" date="2019" name="Int. J. Syst. Evol. Microbiol.">
        <title>The Global Catalogue of Microorganisms (GCM) 10K type strain sequencing project: providing services to taxonomists for standard genome sequencing and annotation.</title>
        <authorList>
            <consortium name="The Broad Institute Genomics Platform"/>
            <consortium name="The Broad Institute Genome Sequencing Center for Infectious Disease"/>
            <person name="Wu L."/>
            <person name="Ma J."/>
        </authorList>
    </citation>
    <scope>NUCLEOTIDE SEQUENCE [LARGE SCALE GENOMIC DNA]</scope>
    <source>
        <strain evidence="15">CCUG 46385</strain>
    </source>
</reference>
<evidence type="ECO:0000256" key="10">
    <source>
        <dbReference type="ARBA" id="ARBA00023065"/>
    </source>
</evidence>
<feature type="transmembrane region" description="Helical" evidence="13">
    <location>
        <begin position="360"/>
        <end position="382"/>
    </location>
</feature>
<dbReference type="InterPro" id="IPR048279">
    <property type="entry name" value="MdtK-like"/>
</dbReference>
<evidence type="ECO:0000256" key="4">
    <source>
        <dbReference type="ARBA" id="ARBA00020268"/>
    </source>
</evidence>
<evidence type="ECO:0000256" key="3">
    <source>
        <dbReference type="ARBA" id="ARBA00010199"/>
    </source>
</evidence>
<feature type="transmembrane region" description="Helical" evidence="13">
    <location>
        <begin position="418"/>
        <end position="442"/>
    </location>
</feature>
<comment type="subcellular location">
    <subcellularLocation>
        <location evidence="2">Cell membrane</location>
        <topology evidence="2">Multi-pass membrane protein</topology>
    </subcellularLocation>
</comment>
<feature type="transmembrane region" description="Helical" evidence="13">
    <location>
        <begin position="389"/>
        <end position="406"/>
    </location>
</feature>
<keyword evidence="11 13" id="KW-0472">Membrane</keyword>
<evidence type="ECO:0000256" key="6">
    <source>
        <dbReference type="ARBA" id="ARBA00022449"/>
    </source>
</evidence>
<name>A0ABV9QNR5_9FIRM</name>
<evidence type="ECO:0000256" key="2">
    <source>
        <dbReference type="ARBA" id="ARBA00004651"/>
    </source>
</evidence>
<gene>
    <name evidence="14" type="ORF">ACFO4R_11795</name>
</gene>
<keyword evidence="8 13" id="KW-0812">Transmembrane</keyword>
<dbReference type="PANTHER" id="PTHR43298:SF2">
    <property type="entry name" value="FMN_FAD EXPORTER YEEO-RELATED"/>
    <property type="match status" value="1"/>
</dbReference>
<dbReference type="PANTHER" id="PTHR43298">
    <property type="entry name" value="MULTIDRUG RESISTANCE PROTEIN NORM-RELATED"/>
    <property type="match status" value="1"/>
</dbReference>
<evidence type="ECO:0000256" key="13">
    <source>
        <dbReference type="SAM" id="Phobius"/>
    </source>
</evidence>
<comment type="function">
    <text evidence="1">Multidrug efflux pump.</text>
</comment>
<sequence length="451" mass="48873">MSTTMDLTQGPILKKLIRFTLPLLGTSFVGMAYAFIDMICIGALGSGSVAAVGTAGFFLWFANASSAMARIGTQVLVSRFYGKKDLDAVRRYSGAAFWINICMGLFFTVFLFVGNHSLVAFFRLGKEEVITQARSYLFIISCAMVFIYLNPVMAAMLNSVGNSRVPFLANTCGLVFNIVFDILLVFGFGPFPRLGVNGAGIATALAALIVFCIQFAYICRLDAELRPDFVRLPLFKDVKSLISIGLPSAIQMSLYCCYSIVLARIISRFGPSSIAIQKVGGQVESISWMTADGLAIALTAFVGQNYGVGNKERIKEGIRIVAGFALIFGGFAALMLIVWGEEVFSIFFRERDVVKAGGDYAYILGFSQIFMCMELVFIGAFNGYGETRIPAVMSIVLTGSRIPLALALSQTSLGVDGVWWAVSATSIVKGLTIPLAFIWICVIGKRSKAHL</sequence>
<evidence type="ECO:0000256" key="8">
    <source>
        <dbReference type="ARBA" id="ARBA00022692"/>
    </source>
</evidence>
<feature type="transmembrane region" description="Helical" evidence="13">
    <location>
        <begin position="133"/>
        <end position="155"/>
    </location>
</feature>
<keyword evidence="6" id="KW-0050">Antiport</keyword>
<evidence type="ECO:0000256" key="1">
    <source>
        <dbReference type="ARBA" id="ARBA00003408"/>
    </source>
</evidence>
<dbReference type="NCBIfam" id="TIGR00797">
    <property type="entry name" value="matE"/>
    <property type="match status" value="1"/>
</dbReference>
<evidence type="ECO:0000313" key="14">
    <source>
        <dbReference type="EMBL" id="MFC4805727.1"/>
    </source>
</evidence>
<protein>
    <recommendedName>
        <fullName evidence="4">Probable multidrug resistance protein NorM</fullName>
    </recommendedName>
    <alternativeName>
        <fullName evidence="12">Multidrug-efflux transporter</fullName>
    </alternativeName>
</protein>
<dbReference type="RefSeq" id="WP_379789398.1">
    <property type="nucleotide sequence ID" value="NZ_JBHSHL010000061.1"/>
</dbReference>
<dbReference type="CDD" id="cd13140">
    <property type="entry name" value="MATE_like_1"/>
    <property type="match status" value="1"/>
</dbReference>
<dbReference type="InterPro" id="IPR050222">
    <property type="entry name" value="MATE_MdtK"/>
</dbReference>
<evidence type="ECO:0000256" key="5">
    <source>
        <dbReference type="ARBA" id="ARBA00022448"/>
    </source>
</evidence>
<dbReference type="EMBL" id="JBHSHL010000061">
    <property type="protein sequence ID" value="MFC4805727.1"/>
    <property type="molecule type" value="Genomic_DNA"/>
</dbReference>
<keyword evidence="7" id="KW-1003">Cell membrane</keyword>
<dbReference type="Pfam" id="PF01554">
    <property type="entry name" value="MatE"/>
    <property type="match status" value="2"/>
</dbReference>
<comment type="similarity">
    <text evidence="3">Belongs to the multi antimicrobial extrusion (MATE) (TC 2.A.66.1) family.</text>
</comment>
<keyword evidence="15" id="KW-1185">Reference proteome</keyword>
<evidence type="ECO:0000256" key="11">
    <source>
        <dbReference type="ARBA" id="ARBA00023136"/>
    </source>
</evidence>